<feature type="region of interest" description="Disordered" evidence="10">
    <location>
        <begin position="1"/>
        <end position="41"/>
    </location>
</feature>
<evidence type="ECO:0000256" key="3">
    <source>
        <dbReference type="ARBA" id="ARBA00008640"/>
    </source>
</evidence>
<sequence length="378" mass="42716">MELKLPPTLRFLSGSRSKEPAGDTDTELTSTTSATMEAGGPALQDTDYQPVNWKRLFLAPKYLVWWIILIIVIILTILITINHDQVVAYLRPFSEKVRGLPAGWLIPIAILIVISFPPLFGHEIVALLCGVVYGLWIGFGIVAAGTFIGEIGTWFAFQYLFRRRGEKLERTNLNYGALARLTRDGGFWIVLIIRFSAIPSHFSTAVFSTCGVNFWSFAIATLLTLPKQIFLVYLGVLLLEPNPDHSAKNIVFGVAFAVTIFMAVYIYYKMRGIKKTLLEEQATRNRNRLVAEQLKESEMAAQVPNEHPHSRDEQWLLAEQSQREYDYDIVSREEEGTQLASRQGQWGVDEQVQGGRGREVPDTTYTGREPARNNPYRS</sequence>
<dbReference type="Pfam" id="PF09335">
    <property type="entry name" value="VTT_dom"/>
    <property type="match status" value="1"/>
</dbReference>
<keyword evidence="6 11" id="KW-0812">Transmembrane</keyword>
<feature type="transmembrane region" description="Helical" evidence="11">
    <location>
        <begin position="187"/>
        <end position="208"/>
    </location>
</feature>
<keyword evidence="9 11" id="KW-0472">Membrane</keyword>
<evidence type="ECO:0000256" key="8">
    <source>
        <dbReference type="ARBA" id="ARBA00023034"/>
    </source>
</evidence>
<evidence type="ECO:0000256" key="9">
    <source>
        <dbReference type="ARBA" id="ARBA00023136"/>
    </source>
</evidence>
<organism evidence="13 14">
    <name type="scientific">Lasiosphaeris hirsuta</name>
    <dbReference type="NCBI Taxonomy" id="260670"/>
    <lineage>
        <taxon>Eukaryota</taxon>
        <taxon>Fungi</taxon>
        <taxon>Dikarya</taxon>
        <taxon>Ascomycota</taxon>
        <taxon>Pezizomycotina</taxon>
        <taxon>Sordariomycetes</taxon>
        <taxon>Sordariomycetidae</taxon>
        <taxon>Sordariales</taxon>
        <taxon>Lasiosphaeriaceae</taxon>
        <taxon>Lasiosphaeris</taxon>
    </lineage>
</organism>
<dbReference type="Proteomes" id="UP001172102">
    <property type="component" value="Unassembled WGS sequence"/>
</dbReference>
<keyword evidence="8" id="KW-0333">Golgi apparatus</keyword>
<feature type="transmembrane region" description="Helical" evidence="11">
    <location>
        <begin position="133"/>
        <end position="157"/>
    </location>
</feature>
<comment type="similarity">
    <text evidence="3">Belongs to the TVP38/TMEM64 family.</text>
</comment>
<feature type="compositionally biased region" description="Low complexity" evidence="10">
    <location>
        <begin position="27"/>
        <end position="38"/>
    </location>
</feature>
<keyword evidence="7 11" id="KW-1133">Transmembrane helix</keyword>
<accession>A0AA40E1U6</accession>
<reference evidence="13" key="1">
    <citation type="submission" date="2023-06" db="EMBL/GenBank/DDBJ databases">
        <title>Genome-scale phylogeny and comparative genomics of the fungal order Sordariales.</title>
        <authorList>
            <consortium name="Lawrence Berkeley National Laboratory"/>
            <person name="Hensen N."/>
            <person name="Bonometti L."/>
            <person name="Westerberg I."/>
            <person name="Brannstrom I.O."/>
            <person name="Guillou S."/>
            <person name="Cros-Aarteil S."/>
            <person name="Calhoun S."/>
            <person name="Haridas S."/>
            <person name="Kuo A."/>
            <person name="Mondo S."/>
            <person name="Pangilinan J."/>
            <person name="Riley R."/>
            <person name="Labutti K."/>
            <person name="Andreopoulos B."/>
            <person name="Lipzen A."/>
            <person name="Chen C."/>
            <person name="Yanf M."/>
            <person name="Daum C."/>
            <person name="Ng V."/>
            <person name="Clum A."/>
            <person name="Steindorff A."/>
            <person name="Ohm R."/>
            <person name="Martin F."/>
            <person name="Silar P."/>
            <person name="Natvig D."/>
            <person name="Lalanne C."/>
            <person name="Gautier V."/>
            <person name="Ament-Velasquez S.L."/>
            <person name="Kruys A."/>
            <person name="Hutchinson M.I."/>
            <person name="Powell A.J."/>
            <person name="Barry K."/>
            <person name="Miller A.N."/>
            <person name="Grigoriev I.V."/>
            <person name="Debuchy R."/>
            <person name="Gladieux P."/>
            <person name="Thoren M.H."/>
            <person name="Johannesson H."/>
        </authorList>
    </citation>
    <scope>NUCLEOTIDE SEQUENCE</scope>
    <source>
        <strain evidence="13">SMH4607-1</strain>
    </source>
</reference>
<feature type="domain" description="VTT" evidence="12">
    <location>
        <begin position="122"/>
        <end position="236"/>
    </location>
</feature>
<dbReference type="InterPro" id="IPR051076">
    <property type="entry name" value="Golgi_membrane_TVP38/TMEM64"/>
</dbReference>
<evidence type="ECO:0000313" key="14">
    <source>
        <dbReference type="Proteomes" id="UP001172102"/>
    </source>
</evidence>
<evidence type="ECO:0000313" key="13">
    <source>
        <dbReference type="EMBL" id="KAK0724849.1"/>
    </source>
</evidence>
<dbReference type="AlphaFoldDB" id="A0AA40E1U6"/>
<proteinExistence type="inferred from homology"/>
<evidence type="ECO:0000259" key="12">
    <source>
        <dbReference type="Pfam" id="PF09335"/>
    </source>
</evidence>
<evidence type="ECO:0000256" key="5">
    <source>
        <dbReference type="ARBA" id="ARBA00020673"/>
    </source>
</evidence>
<dbReference type="GO" id="GO:0000139">
    <property type="term" value="C:Golgi membrane"/>
    <property type="evidence" value="ECO:0007669"/>
    <property type="project" value="UniProtKB-SubCell"/>
</dbReference>
<evidence type="ECO:0000256" key="7">
    <source>
        <dbReference type="ARBA" id="ARBA00022989"/>
    </source>
</evidence>
<evidence type="ECO:0000256" key="2">
    <source>
        <dbReference type="ARBA" id="ARBA00004653"/>
    </source>
</evidence>
<protein>
    <recommendedName>
        <fullName evidence="4">Golgi apparatus membrane protein TVP38</fullName>
    </recommendedName>
    <alternativeName>
        <fullName evidence="5">Golgi apparatus membrane protein tvp38</fullName>
    </alternativeName>
</protein>
<dbReference type="PANTHER" id="PTHR47549">
    <property type="entry name" value="GOLGI APPARATUS MEMBRANE PROTEIN TVP38-RELATED"/>
    <property type="match status" value="1"/>
</dbReference>
<feature type="transmembrane region" description="Helical" evidence="11">
    <location>
        <begin position="214"/>
        <end position="238"/>
    </location>
</feature>
<feature type="transmembrane region" description="Helical" evidence="11">
    <location>
        <begin position="250"/>
        <end position="268"/>
    </location>
</feature>
<evidence type="ECO:0000256" key="1">
    <source>
        <dbReference type="ARBA" id="ARBA00002978"/>
    </source>
</evidence>
<evidence type="ECO:0000256" key="4">
    <source>
        <dbReference type="ARBA" id="ARBA00013533"/>
    </source>
</evidence>
<dbReference type="InterPro" id="IPR032816">
    <property type="entry name" value="VTT_dom"/>
</dbReference>
<evidence type="ECO:0000256" key="10">
    <source>
        <dbReference type="SAM" id="MobiDB-lite"/>
    </source>
</evidence>
<comment type="caution">
    <text evidence="13">The sequence shown here is derived from an EMBL/GenBank/DDBJ whole genome shotgun (WGS) entry which is preliminary data.</text>
</comment>
<comment type="subcellular location">
    <subcellularLocation>
        <location evidence="2">Golgi apparatus membrane</location>
        <topology evidence="2">Multi-pass membrane protein</topology>
    </subcellularLocation>
</comment>
<dbReference type="PANTHER" id="PTHR47549:SF2">
    <property type="entry name" value="GOLGI APPARATUS MEMBRANE PROTEIN TVP38"/>
    <property type="match status" value="1"/>
</dbReference>
<evidence type="ECO:0000256" key="11">
    <source>
        <dbReference type="SAM" id="Phobius"/>
    </source>
</evidence>
<feature type="transmembrane region" description="Helical" evidence="11">
    <location>
        <begin position="62"/>
        <end position="81"/>
    </location>
</feature>
<dbReference type="EMBL" id="JAUKUA010000002">
    <property type="protein sequence ID" value="KAK0724849.1"/>
    <property type="molecule type" value="Genomic_DNA"/>
</dbReference>
<feature type="region of interest" description="Disordered" evidence="10">
    <location>
        <begin position="334"/>
        <end position="378"/>
    </location>
</feature>
<comment type="function">
    <text evidence="1">Golgi membrane protein involved in vesicular trafficking and spindle migration.</text>
</comment>
<evidence type="ECO:0000256" key="6">
    <source>
        <dbReference type="ARBA" id="ARBA00022692"/>
    </source>
</evidence>
<feature type="transmembrane region" description="Helical" evidence="11">
    <location>
        <begin position="102"/>
        <end position="121"/>
    </location>
</feature>
<gene>
    <name evidence="13" type="ORF">B0H67DRAFT_568962</name>
</gene>
<keyword evidence="14" id="KW-1185">Reference proteome</keyword>
<name>A0AA40E1U6_9PEZI</name>